<accession>A0A9N9Q9G6</accession>
<keyword evidence="3 7" id="KW-0812">Transmembrane</keyword>
<dbReference type="GO" id="GO:0007029">
    <property type="term" value="P:endoplasmic reticulum organization"/>
    <property type="evidence" value="ECO:0007669"/>
    <property type="project" value="InterPro"/>
</dbReference>
<dbReference type="GO" id="GO:0005789">
    <property type="term" value="C:endoplasmic reticulum membrane"/>
    <property type="evidence" value="ECO:0007669"/>
    <property type="project" value="UniProtKB-SubCell"/>
</dbReference>
<evidence type="ECO:0000313" key="9">
    <source>
        <dbReference type="Proteomes" id="UP001152799"/>
    </source>
</evidence>
<dbReference type="EMBL" id="OU892277">
    <property type="protein sequence ID" value="CAG9761142.1"/>
    <property type="molecule type" value="Genomic_DNA"/>
</dbReference>
<sequence>MPNRRVIRRPRPAAHPADRTIAISKAGLRKCALIHYLLGLLMLFKLTAFNVEKVNAAIQELLIPEPDAWEWVWIASLLVTAFAIQDCDKGDIASLRYYMIFMVVLGIFPLIWGGTIWFSDAWAYLFAYDAPFHIVYWNGYPAGIIWYHFIMFTLLVHGFFLYFSFKLVNAWEARNNHDE</sequence>
<evidence type="ECO:0000256" key="7">
    <source>
        <dbReference type="SAM" id="Phobius"/>
    </source>
</evidence>
<keyword evidence="5 7" id="KW-1133">Transmembrane helix</keyword>
<organism evidence="8 9">
    <name type="scientific">Ceutorhynchus assimilis</name>
    <name type="common">cabbage seed weevil</name>
    <dbReference type="NCBI Taxonomy" id="467358"/>
    <lineage>
        <taxon>Eukaryota</taxon>
        <taxon>Metazoa</taxon>
        <taxon>Ecdysozoa</taxon>
        <taxon>Arthropoda</taxon>
        <taxon>Hexapoda</taxon>
        <taxon>Insecta</taxon>
        <taxon>Pterygota</taxon>
        <taxon>Neoptera</taxon>
        <taxon>Endopterygota</taxon>
        <taxon>Coleoptera</taxon>
        <taxon>Polyphaga</taxon>
        <taxon>Cucujiformia</taxon>
        <taxon>Curculionidae</taxon>
        <taxon>Ceutorhynchinae</taxon>
        <taxon>Ceutorhynchus</taxon>
    </lineage>
</organism>
<keyword evidence="6 7" id="KW-0472">Membrane</keyword>
<proteinExistence type="inferred from homology"/>
<dbReference type="Pfam" id="PF07086">
    <property type="entry name" value="Jagunal"/>
    <property type="match status" value="1"/>
</dbReference>
<dbReference type="AlphaFoldDB" id="A0A9N9Q9G6"/>
<dbReference type="PANTHER" id="PTHR20955:SF1">
    <property type="entry name" value="PROTEIN JAGUNAL HOMOLOG 1"/>
    <property type="match status" value="1"/>
</dbReference>
<evidence type="ECO:0000256" key="2">
    <source>
        <dbReference type="ARBA" id="ARBA00008462"/>
    </source>
</evidence>
<evidence type="ECO:0000313" key="8">
    <source>
        <dbReference type="EMBL" id="CAG9761142.1"/>
    </source>
</evidence>
<evidence type="ECO:0000256" key="6">
    <source>
        <dbReference type="ARBA" id="ARBA00023136"/>
    </source>
</evidence>
<evidence type="ECO:0000256" key="5">
    <source>
        <dbReference type="ARBA" id="ARBA00022989"/>
    </source>
</evidence>
<comment type="similarity">
    <text evidence="2">Belongs to the jagunal family.</text>
</comment>
<keyword evidence="4" id="KW-0256">Endoplasmic reticulum</keyword>
<dbReference type="InterPro" id="IPR009787">
    <property type="entry name" value="Jagunal"/>
</dbReference>
<gene>
    <name evidence="8" type="ORF">CEUTPL_LOCUS1853</name>
</gene>
<dbReference type="GO" id="GO:0016192">
    <property type="term" value="P:vesicle-mediated transport"/>
    <property type="evidence" value="ECO:0007669"/>
    <property type="project" value="TreeGrafter"/>
</dbReference>
<comment type="subcellular location">
    <subcellularLocation>
        <location evidence="1">Endoplasmic reticulum membrane</location>
        <topology evidence="1">Multi-pass membrane protein</topology>
    </subcellularLocation>
</comment>
<protein>
    <recommendedName>
        <fullName evidence="10">Transmembrane protein</fullName>
    </recommendedName>
</protein>
<name>A0A9N9Q9G6_9CUCU</name>
<dbReference type="PANTHER" id="PTHR20955">
    <property type="entry name" value="PROTEIN JAGUNAL HOMOLOG 1"/>
    <property type="match status" value="1"/>
</dbReference>
<feature type="transmembrane region" description="Helical" evidence="7">
    <location>
        <begin position="68"/>
        <end position="85"/>
    </location>
</feature>
<dbReference type="Proteomes" id="UP001152799">
    <property type="component" value="Chromosome 1"/>
</dbReference>
<evidence type="ECO:0008006" key="10">
    <source>
        <dbReference type="Google" id="ProtNLM"/>
    </source>
</evidence>
<dbReference type="OrthoDB" id="8914197at2759"/>
<keyword evidence="9" id="KW-1185">Reference proteome</keyword>
<feature type="transmembrane region" description="Helical" evidence="7">
    <location>
        <begin position="145"/>
        <end position="165"/>
    </location>
</feature>
<reference evidence="8" key="1">
    <citation type="submission" date="2022-01" db="EMBL/GenBank/DDBJ databases">
        <authorList>
            <person name="King R."/>
        </authorList>
    </citation>
    <scope>NUCLEOTIDE SEQUENCE</scope>
</reference>
<evidence type="ECO:0000256" key="3">
    <source>
        <dbReference type="ARBA" id="ARBA00022692"/>
    </source>
</evidence>
<feature type="transmembrane region" description="Helical" evidence="7">
    <location>
        <begin position="31"/>
        <end position="48"/>
    </location>
</feature>
<evidence type="ECO:0000256" key="1">
    <source>
        <dbReference type="ARBA" id="ARBA00004477"/>
    </source>
</evidence>
<feature type="transmembrane region" description="Helical" evidence="7">
    <location>
        <begin position="97"/>
        <end position="125"/>
    </location>
</feature>
<evidence type="ECO:0000256" key="4">
    <source>
        <dbReference type="ARBA" id="ARBA00022824"/>
    </source>
</evidence>